<dbReference type="PROSITE" id="PS00687">
    <property type="entry name" value="ALDEHYDE_DEHYDR_GLU"/>
    <property type="match status" value="1"/>
</dbReference>
<keyword evidence="7" id="KW-1185">Reference proteome</keyword>
<feature type="active site" evidence="3">
    <location>
        <position position="251"/>
    </location>
</feature>
<evidence type="ECO:0000256" key="4">
    <source>
        <dbReference type="RuleBase" id="RU003345"/>
    </source>
</evidence>
<dbReference type="FunFam" id="3.40.605.10:FF:000001">
    <property type="entry name" value="Aldehyde dehydrogenase 1"/>
    <property type="match status" value="1"/>
</dbReference>
<dbReference type="AlphaFoldDB" id="A0A2I1MBT1"/>
<dbReference type="InterPro" id="IPR016162">
    <property type="entry name" value="Ald_DH_N"/>
</dbReference>
<dbReference type="PANTHER" id="PTHR11699">
    <property type="entry name" value="ALDEHYDE DEHYDROGENASE-RELATED"/>
    <property type="match status" value="1"/>
</dbReference>
<dbReference type="InterPro" id="IPR016161">
    <property type="entry name" value="Ald_DH/histidinol_DH"/>
</dbReference>
<dbReference type="InterPro" id="IPR015590">
    <property type="entry name" value="Aldehyde_DH_dom"/>
</dbReference>
<evidence type="ECO:0000259" key="5">
    <source>
        <dbReference type="Pfam" id="PF00171"/>
    </source>
</evidence>
<evidence type="ECO:0000256" key="1">
    <source>
        <dbReference type="ARBA" id="ARBA00009986"/>
    </source>
</evidence>
<evidence type="ECO:0000256" key="3">
    <source>
        <dbReference type="PROSITE-ProRule" id="PRU10007"/>
    </source>
</evidence>
<dbReference type="PROSITE" id="PS00070">
    <property type="entry name" value="ALDEHYDE_DEHYDR_CYS"/>
    <property type="match status" value="1"/>
</dbReference>
<dbReference type="GO" id="GO:0016620">
    <property type="term" value="F:oxidoreductase activity, acting on the aldehyde or oxo group of donors, NAD or NADP as acceptor"/>
    <property type="evidence" value="ECO:0007669"/>
    <property type="project" value="InterPro"/>
</dbReference>
<dbReference type="SUPFAM" id="SSF53720">
    <property type="entry name" value="ALDH-like"/>
    <property type="match status" value="1"/>
</dbReference>
<dbReference type="FunFam" id="3.40.309.10:FF:000012">
    <property type="entry name" value="Betaine aldehyde dehydrogenase"/>
    <property type="match status" value="1"/>
</dbReference>
<proteinExistence type="inferred from homology"/>
<dbReference type="InterPro" id="IPR016163">
    <property type="entry name" value="Ald_DH_C"/>
</dbReference>
<dbReference type="Pfam" id="PF00171">
    <property type="entry name" value="Aldedh"/>
    <property type="match status" value="1"/>
</dbReference>
<dbReference type="EMBL" id="PKGS01000001">
    <property type="protein sequence ID" value="PKZ17594.1"/>
    <property type="molecule type" value="Genomic_DNA"/>
</dbReference>
<reference evidence="6 7" key="1">
    <citation type="submission" date="2017-12" db="EMBL/GenBank/DDBJ databases">
        <title>Phylogenetic diversity of female urinary microbiome.</title>
        <authorList>
            <person name="Thomas-White K."/>
            <person name="Wolfe A.J."/>
        </authorList>
    </citation>
    <scope>NUCLEOTIDE SEQUENCE [LARGE SCALE GENOMIC DNA]</scope>
    <source>
        <strain evidence="6 7">UMB0119</strain>
    </source>
</reference>
<dbReference type="RefSeq" id="WP_101539753.1">
    <property type="nucleotide sequence ID" value="NZ_PKGS01000001.1"/>
</dbReference>
<comment type="caution">
    <text evidence="6">The sequence shown here is derived from an EMBL/GenBank/DDBJ whole genome shotgun (WGS) entry which is preliminary data.</text>
</comment>
<dbReference type="InterPro" id="IPR029510">
    <property type="entry name" value="Ald_DH_CS_GLU"/>
</dbReference>
<comment type="similarity">
    <text evidence="1 4">Belongs to the aldehyde dehydrogenase family.</text>
</comment>
<dbReference type="Gene3D" id="3.40.309.10">
    <property type="entry name" value="Aldehyde Dehydrogenase, Chain A, domain 2"/>
    <property type="match status" value="1"/>
</dbReference>
<name>A0A2I1MBT1_9FIRM</name>
<keyword evidence="2 4" id="KW-0560">Oxidoreductase</keyword>
<evidence type="ECO:0000313" key="6">
    <source>
        <dbReference type="EMBL" id="PKZ17594.1"/>
    </source>
</evidence>
<dbReference type="Proteomes" id="UP000234335">
    <property type="component" value="Unassembled WGS sequence"/>
</dbReference>
<gene>
    <name evidence="6" type="ORF">CYJ34_02465</name>
</gene>
<evidence type="ECO:0000313" key="7">
    <source>
        <dbReference type="Proteomes" id="UP000234335"/>
    </source>
</evidence>
<accession>A0A2I1MBT1</accession>
<feature type="domain" description="Aldehyde dehydrogenase" evidence="5">
    <location>
        <begin position="15"/>
        <end position="478"/>
    </location>
</feature>
<dbReference type="InterPro" id="IPR016160">
    <property type="entry name" value="Ald_DH_CS_CYS"/>
</dbReference>
<evidence type="ECO:0000256" key="2">
    <source>
        <dbReference type="ARBA" id="ARBA00023002"/>
    </source>
</evidence>
<dbReference type="Gene3D" id="3.40.605.10">
    <property type="entry name" value="Aldehyde Dehydrogenase, Chain A, domain 1"/>
    <property type="match status" value="1"/>
</dbReference>
<sequence>MNTLDRYELFIGGEWVKPESGQYIDIISPSTGEKLGEFAAANDKDVDKAVAAAREAFEGEYGSWSKEKRVQLLLDIAAKIDANAEYLAKLESMDNGKPIRETMGADVPLVSDHFKYFASILRADEDEISKLDGRFISVRKREPWGVVGQMIPWNFPLLMAAWKLAPAIAGGNTVVISPSSHTSLSILEFMRLIEDILPKGLINLVTGKGSITGEYLQHHKGFDKLAFTGSTAVGRHIGISAAENLIPATLELGGKSANVIFDDCDIEKAIEGAQLGILFNQGEVCSAGSRLFVQETIYDEFVEKLVKAFENVKVGDPLDPQTQMGALRDKQRFEVLEEFIEKAKAGGGEVLTGGHPLTENGLDKGAFFAPTILANVPADNYAVQEEIFGPVVVVEKFKDEEDVIKKANDSRYGLAGGIYSNDIYRIMKVANGVRTGRVWVNTYNQFPAGSSFGGYKESGIGRETDKLAYEAYTQVKNIMIDASEDKIGMF</sequence>
<protein>
    <submittedName>
        <fullName evidence="6">Aldehyde dehydrogenase</fullName>
    </submittedName>
</protein>
<organism evidence="6 7">
    <name type="scientific">Anaerococcus octavius</name>
    <dbReference type="NCBI Taxonomy" id="54007"/>
    <lineage>
        <taxon>Bacteria</taxon>
        <taxon>Bacillati</taxon>
        <taxon>Bacillota</taxon>
        <taxon>Tissierellia</taxon>
        <taxon>Tissierellales</taxon>
        <taxon>Peptoniphilaceae</taxon>
        <taxon>Anaerococcus</taxon>
    </lineage>
</organism>